<dbReference type="Gene3D" id="3.10.180.10">
    <property type="entry name" value="2,3-Dihydroxybiphenyl 1,2-Dioxygenase, domain 1"/>
    <property type="match status" value="1"/>
</dbReference>
<dbReference type="AlphaFoldDB" id="A0A318PRL2"/>
<dbReference type="Proteomes" id="UP000248301">
    <property type="component" value="Unassembled WGS sequence"/>
</dbReference>
<dbReference type="OrthoDB" id="2613830at2"/>
<comment type="caution">
    <text evidence="3">The sequence shown here is derived from an EMBL/GenBank/DDBJ whole genome shotgun (WGS) entry which is preliminary data.</text>
</comment>
<dbReference type="Pfam" id="PF13669">
    <property type="entry name" value="Glyoxalase_4"/>
    <property type="match status" value="1"/>
</dbReference>
<dbReference type="RefSeq" id="WP_110914148.1">
    <property type="nucleotide sequence ID" value="NZ_NKUF01000029.1"/>
</dbReference>
<protein>
    <submittedName>
        <fullName evidence="3">Glyoxalase</fullName>
    </submittedName>
</protein>
<organism evidence="3 4">
    <name type="scientific">Gluconacetobacter entanii</name>
    <dbReference type="NCBI Taxonomy" id="108528"/>
    <lineage>
        <taxon>Bacteria</taxon>
        <taxon>Pseudomonadati</taxon>
        <taxon>Pseudomonadota</taxon>
        <taxon>Alphaproteobacteria</taxon>
        <taxon>Acetobacterales</taxon>
        <taxon>Acetobacteraceae</taxon>
        <taxon>Gluconacetobacter</taxon>
    </lineage>
</organism>
<dbReference type="PANTHER" id="PTHR43048:SF6">
    <property type="entry name" value="BLR8189 PROTEIN"/>
    <property type="match status" value="1"/>
</dbReference>
<dbReference type="InterPro" id="IPR051785">
    <property type="entry name" value="MMCE/EMCE_epimerase"/>
</dbReference>
<evidence type="ECO:0000313" key="3">
    <source>
        <dbReference type="EMBL" id="PYD62584.1"/>
    </source>
</evidence>
<dbReference type="GO" id="GO:0004493">
    <property type="term" value="F:methylmalonyl-CoA epimerase activity"/>
    <property type="evidence" value="ECO:0007669"/>
    <property type="project" value="TreeGrafter"/>
</dbReference>
<dbReference type="EMBL" id="NKUF01000029">
    <property type="protein sequence ID" value="PYD62584.1"/>
    <property type="molecule type" value="Genomic_DNA"/>
</dbReference>
<keyword evidence="1" id="KW-0479">Metal-binding</keyword>
<gene>
    <name evidence="3" type="ORF">CFR72_11790</name>
</gene>
<reference evidence="3 4" key="1">
    <citation type="submission" date="2017-07" db="EMBL/GenBank/DDBJ databases">
        <title>A draft genome sequence of Gluconacetobacter entanii LTH 4560.</title>
        <authorList>
            <person name="Skraban J."/>
            <person name="Cleenwerck I."/>
            <person name="Vandamme P."/>
            <person name="Trcek J."/>
        </authorList>
    </citation>
    <scope>NUCLEOTIDE SEQUENCE [LARGE SCALE GENOMIC DNA]</scope>
    <source>
        <strain evidence="3 4">LTH 4560</strain>
    </source>
</reference>
<evidence type="ECO:0000256" key="1">
    <source>
        <dbReference type="ARBA" id="ARBA00022723"/>
    </source>
</evidence>
<dbReference type="PANTHER" id="PTHR43048">
    <property type="entry name" value="METHYLMALONYL-COA EPIMERASE"/>
    <property type="match status" value="1"/>
</dbReference>
<name>A0A318PRL2_9PROT</name>
<dbReference type="GO" id="GO:0046491">
    <property type="term" value="P:L-methylmalonyl-CoA metabolic process"/>
    <property type="evidence" value="ECO:0007669"/>
    <property type="project" value="TreeGrafter"/>
</dbReference>
<proteinExistence type="predicted"/>
<dbReference type="InterPro" id="IPR037523">
    <property type="entry name" value="VOC_core"/>
</dbReference>
<evidence type="ECO:0000313" key="4">
    <source>
        <dbReference type="Proteomes" id="UP000248301"/>
    </source>
</evidence>
<dbReference type="GO" id="GO:0046872">
    <property type="term" value="F:metal ion binding"/>
    <property type="evidence" value="ECO:0007669"/>
    <property type="project" value="UniProtKB-KW"/>
</dbReference>
<accession>A0A318PRL2</accession>
<dbReference type="InterPro" id="IPR029068">
    <property type="entry name" value="Glyas_Bleomycin-R_OHBP_Dase"/>
</dbReference>
<dbReference type="PROSITE" id="PS51819">
    <property type="entry name" value="VOC"/>
    <property type="match status" value="1"/>
</dbReference>
<dbReference type="SUPFAM" id="SSF54593">
    <property type="entry name" value="Glyoxalase/Bleomycin resistance protein/Dihydroxybiphenyl dioxygenase"/>
    <property type="match status" value="1"/>
</dbReference>
<sequence>MVGLPGLRGVEHVGFTVPDIEEATSFFVDVIGCEQVYSLGPFRSADDWMTEHLNVPADAIMRELRFFRCRNGPNFEIFQYEVSGQRLSPPLNSDVGGHHLAFYVDDFEAALAYLKRHGIRLLGKPTYRDSGPSAGQTWIYFLAPWGMQLELVSFPQGKLYEKTATTLLWQPSAIL</sequence>
<evidence type="ECO:0000259" key="2">
    <source>
        <dbReference type="PROSITE" id="PS51819"/>
    </source>
</evidence>
<feature type="domain" description="VOC" evidence="2">
    <location>
        <begin position="9"/>
        <end position="154"/>
    </location>
</feature>